<organism evidence="1 2">
    <name type="scientific">Prunus dulcis</name>
    <name type="common">Almond</name>
    <name type="synonym">Amygdalus dulcis</name>
    <dbReference type="NCBI Taxonomy" id="3755"/>
    <lineage>
        <taxon>Eukaryota</taxon>
        <taxon>Viridiplantae</taxon>
        <taxon>Streptophyta</taxon>
        <taxon>Embryophyta</taxon>
        <taxon>Tracheophyta</taxon>
        <taxon>Spermatophyta</taxon>
        <taxon>Magnoliopsida</taxon>
        <taxon>eudicotyledons</taxon>
        <taxon>Gunneridae</taxon>
        <taxon>Pentapetalae</taxon>
        <taxon>rosids</taxon>
        <taxon>fabids</taxon>
        <taxon>Rosales</taxon>
        <taxon>Rosaceae</taxon>
        <taxon>Amygdaloideae</taxon>
        <taxon>Amygdaleae</taxon>
        <taxon>Prunus</taxon>
    </lineage>
</organism>
<dbReference type="EMBL" id="JAJFAZ020000007">
    <property type="protein sequence ID" value="KAI5316375.1"/>
    <property type="molecule type" value="Genomic_DNA"/>
</dbReference>
<proteinExistence type="predicted"/>
<dbReference type="Proteomes" id="UP001054821">
    <property type="component" value="Chromosome 7"/>
</dbReference>
<sequence length="155" mass="17010">MWDSWGSLRRSTRALTGLGGSSEVIFAELAVCFDWSFDIRCRRSIQGSRSGALADLTNMYESVVYVDYLSGMAHRVGLRLVHFPRVMMFSQQLENGETSQRKLGECGPQLAIVQVLVRSISESDANGRLEVVSSPPLAVLAFGESDGEVTAFDSL</sequence>
<comment type="caution">
    <text evidence="1">The sequence shown here is derived from an EMBL/GenBank/DDBJ whole genome shotgun (WGS) entry which is preliminary data.</text>
</comment>
<dbReference type="AlphaFoldDB" id="A0AAD4YPA6"/>
<keyword evidence="2" id="KW-1185">Reference proteome</keyword>
<evidence type="ECO:0000313" key="2">
    <source>
        <dbReference type="Proteomes" id="UP001054821"/>
    </source>
</evidence>
<gene>
    <name evidence="1" type="ORF">L3X38_036082</name>
</gene>
<evidence type="ECO:0000313" key="1">
    <source>
        <dbReference type="EMBL" id="KAI5316375.1"/>
    </source>
</evidence>
<accession>A0AAD4YPA6</accession>
<name>A0AAD4YPA6_PRUDU</name>
<reference evidence="1 2" key="1">
    <citation type="journal article" date="2022" name="G3 (Bethesda)">
        <title>Whole-genome sequence and methylome profiling of the almond [Prunus dulcis (Mill.) D.A. Webb] cultivar 'Nonpareil'.</title>
        <authorList>
            <person name="D'Amico-Willman K.M."/>
            <person name="Ouma W.Z."/>
            <person name="Meulia T."/>
            <person name="Sideli G.M."/>
            <person name="Gradziel T.M."/>
            <person name="Fresnedo-Ramirez J."/>
        </authorList>
    </citation>
    <scope>NUCLEOTIDE SEQUENCE [LARGE SCALE GENOMIC DNA]</scope>
    <source>
        <strain evidence="1">Clone GOH B32 T37-40</strain>
    </source>
</reference>
<protein>
    <submittedName>
        <fullName evidence="1">Uncharacterized protein</fullName>
    </submittedName>
</protein>